<evidence type="ECO:0000256" key="4">
    <source>
        <dbReference type="SAM" id="Coils"/>
    </source>
</evidence>
<feature type="coiled-coil region" evidence="4">
    <location>
        <begin position="2382"/>
        <end position="2410"/>
    </location>
</feature>
<keyword evidence="4" id="KW-0175">Coiled coil</keyword>
<feature type="compositionally biased region" description="Polar residues" evidence="5">
    <location>
        <begin position="2050"/>
        <end position="2065"/>
    </location>
</feature>
<gene>
    <name evidence="7" type="ORF">MCOR_9861</name>
</gene>
<dbReference type="InterPro" id="IPR015525">
    <property type="entry name" value="BRCA2"/>
</dbReference>
<dbReference type="InterPro" id="IPR015252">
    <property type="entry name" value="BRCA2_hlx"/>
</dbReference>
<proteinExistence type="predicted"/>
<accession>A0A6J8AQ56</accession>
<feature type="compositionally biased region" description="Polar residues" evidence="5">
    <location>
        <begin position="2328"/>
        <end position="2343"/>
    </location>
</feature>
<name>A0A6J8AQ56_MYTCO</name>
<dbReference type="InterPro" id="IPR002093">
    <property type="entry name" value="BRCA2_repeat"/>
</dbReference>
<feature type="region of interest" description="Disordered" evidence="5">
    <location>
        <begin position="608"/>
        <end position="638"/>
    </location>
</feature>
<dbReference type="PROSITE" id="PS50138">
    <property type="entry name" value="BRCA2_REPEAT"/>
    <property type="match status" value="14"/>
</dbReference>
<dbReference type="GO" id="GO:0005634">
    <property type="term" value="C:nucleus"/>
    <property type="evidence" value="ECO:0007669"/>
    <property type="project" value="TreeGrafter"/>
</dbReference>
<evidence type="ECO:0000313" key="8">
    <source>
        <dbReference type="Proteomes" id="UP000507470"/>
    </source>
</evidence>
<feature type="domain" description="Breast cancer type 2 susceptibility protein helical" evidence="6">
    <location>
        <begin position="2392"/>
        <end position="2545"/>
    </location>
</feature>
<keyword evidence="3" id="KW-0234">DNA repair</keyword>
<reference evidence="7 8" key="1">
    <citation type="submission" date="2020-06" db="EMBL/GenBank/DDBJ databases">
        <authorList>
            <person name="Li R."/>
            <person name="Bekaert M."/>
        </authorList>
    </citation>
    <scope>NUCLEOTIDE SEQUENCE [LARGE SCALE GENOMIC DNA]</scope>
    <source>
        <strain evidence="8">wild</strain>
    </source>
</reference>
<protein>
    <submittedName>
        <fullName evidence="7">BRCA2</fullName>
    </submittedName>
</protein>
<dbReference type="InterPro" id="IPR036315">
    <property type="entry name" value="BRCA2_hlx_sf"/>
</dbReference>
<dbReference type="PANTHER" id="PTHR11289:SF0">
    <property type="entry name" value="BREAST CANCER TYPE 2 SUSCEPTIBILITY PROTEIN"/>
    <property type="match status" value="1"/>
</dbReference>
<dbReference type="Pfam" id="PF09169">
    <property type="entry name" value="BRCA-2_helical"/>
    <property type="match status" value="1"/>
</dbReference>
<evidence type="ECO:0000256" key="1">
    <source>
        <dbReference type="ARBA" id="ARBA00022737"/>
    </source>
</evidence>
<organism evidence="7 8">
    <name type="scientific">Mytilus coruscus</name>
    <name type="common">Sea mussel</name>
    <dbReference type="NCBI Taxonomy" id="42192"/>
    <lineage>
        <taxon>Eukaryota</taxon>
        <taxon>Metazoa</taxon>
        <taxon>Spiralia</taxon>
        <taxon>Lophotrochozoa</taxon>
        <taxon>Mollusca</taxon>
        <taxon>Bivalvia</taxon>
        <taxon>Autobranchia</taxon>
        <taxon>Pteriomorphia</taxon>
        <taxon>Mytilida</taxon>
        <taxon>Mytiloidea</taxon>
        <taxon>Mytilidae</taxon>
        <taxon>Mytilinae</taxon>
        <taxon>Mytilus</taxon>
    </lineage>
</organism>
<dbReference type="GO" id="GO:0006355">
    <property type="term" value="P:regulation of DNA-templated transcription"/>
    <property type="evidence" value="ECO:0007669"/>
    <property type="project" value="TreeGrafter"/>
</dbReference>
<feature type="region of interest" description="Disordered" evidence="5">
    <location>
        <begin position="1510"/>
        <end position="1529"/>
    </location>
</feature>
<feature type="region of interest" description="Disordered" evidence="5">
    <location>
        <begin position="1472"/>
        <end position="1492"/>
    </location>
</feature>
<evidence type="ECO:0000256" key="5">
    <source>
        <dbReference type="SAM" id="MobiDB-lite"/>
    </source>
</evidence>
<feature type="compositionally biased region" description="Polar residues" evidence="5">
    <location>
        <begin position="264"/>
        <end position="276"/>
    </location>
</feature>
<dbReference type="GO" id="GO:0000724">
    <property type="term" value="P:double-strand break repair via homologous recombination"/>
    <property type="evidence" value="ECO:0007669"/>
    <property type="project" value="InterPro"/>
</dbReference>
<sequence length="2610" mass="290356">MTTKKSKICSVHTDLGKTPVIIQTNKTYIKDIAKLENEVGKGNPNWFVEASRNPKEQDSSVIPISQKYIQDSYKEGCPLYNSSNLLESQFSATSPLTGWMPPILGISPVNGTAQQYESSQYDLVKSLGVNDSTLSWTSSLATPNHADLEDRENQTPAQAKRKGFSRMLFSPGNSITSETMEVCTLKDSPVTKVSSKLLQDNNESDHSTEIIVNSYISSHEKNKGKVDTPDLTDALSDFFDPPSKAAGRRRSAPSYRRNSIKTKPANSVGSISFTQGDSDKNDIIGDLYRTKDQHLNEYPTKPNKETDEKCIQITEKFDHCESVKQESVDSEKLVSSVSKSQHYKEKSLENEEQSTLRNEQECLHENVENSIKPEEFSQTDLFCSTPYDGDRTYKSILSTAKRKTPASKKRVTFDKDLDENIIITDDLNTDIHYIGTNSTAGNSEKKIRKTSNKFSADATFEIETENAKMENNAKGSDKETDDLFSQVSPTVLQEMCSVSSDKLEESPASVDTLIRSDISDQTGFIPISPVVQIITVVEDKILPINNVSETENLNCAINSLEKTLPVETKSNIKTDSLLKKPGKMKRFFYPTNSQINTSCPKSVYGFKQQPNETANNNIKDNSENTVIEPSDNTYADSRTETTPTIHIEVVKTGLTNYTPTLASGNIDSRTRSSGSGFKRYSDLVEVSEKASEENVNKASSNIYKRVSRTTKDTCSTPTSTRRDSTEIKRKRLCLNQQDFNENCSSEKTVKELTYPKFPYEKTSNAISSAATSAIKLDVPYPESDIFEDDLPDDSFSKEINIDGTLEKLSGNSDYKENMFGTSENLSGNLRKSDNFEKILEEGMQTITPKALKNNFKEQYKQNEEIFRKDTTNNKSNKQSENIRGEMFQGFNTAAGSKINVTESKLFEAEKLMVVDSSDFTGEFTDDFIVDRKLEVKNRTEFEKVKLQGDTMLMKREASLVPGIETKVLDVKIENTGNYVNKISGLNKNREINLSGDRNFEKRLNYTPAVDVNSSLLGEHLQPLSKQLTVTSLSSEKNANKDITIQELKIKTEIQESHVFSGGFSTDSGTDIKCLTANLTKAQKLFDITDSVEDKEDTNKSLSSKYINNGFASASGKKLPMSLSSLSKAEKLMEDMKDDEDKADVSNVSCVNNIVGFSTAGGKSFKISPSSLSKATALISDSENIQHVSEVNLHNNLIQTKTEKVHCHGFSTASGKQFNISALSLSKAKSLMKEFQEPFGGDQSDVIEKNEVKETGFSTASGKTFNLSKSNLLKAQNIMDGKECQLVAPESALQTFTDTGQYNGLMSGFSSASGKGLHISTVSISKATCLMKEIDDKQEHSAPDIKSKKEEFEEIFSKILKQNESNDVLNVDATNKSLLVESDLEKELENMLTNKQNKKENIPVQPAKSTRFPPGSNVPKGFRPFKPPKIINKPKVVQNKKSVTIHSTPEVDGTKEDILIKTDMAKPLKLEPESEDNYCDHTSDPIKQNNNNNIDSTYLDEVFSEELLPSQKFSPESGRPVKKCRREGSTSSVTSDDLELIEAEKSIELTTYTKLEPLQTNESKNVTLGTGGDNKRTRIENSECEIDIDFKGDNSQFALEEVMDPGNEFTQVLIETDKDRAEEALLNCDASVKVLIKEKRIKAENLVQPMKSNSNTATDSTLDFIPQITSKSAFVNEKAEMNVDPDIKFNFKNQNPFQSASGKTVFVSEKALQHARQTIIDEDTKNIEGLEDSFPHLRKSMESNISNPFQSASGKTVTVSQKALVHARKTLDDENIGLFHSASGKSVEVSEKALQYASKTLSNSSPIQSVSGKGISVSPKSLQHARQTLIDDNSNPFQSASGNIVQISEAALKHARGTLNEEIITPVLEDNELRRETLKDISDNPFQSASGNNVLVSEKPLCHARNTLNEETTNPFQCASGKSVEISEKALQQARKTLNEEITNPFQSASGKSVGISEKALQQARKTLNEEMTNPFQCASGKSVEISEKALQQARKTLNEEITNPFQCASGKSVGISEKALQQARKTLNEEINDPSVKNVTVSEKNLHQTRNTLNNETNNPFQSASGKGVSISEKSLQQAKKTLNDLTLNPFQSASGKSMIVSEQSLNHARKTLCDESNDTSQCVSGNKEVMSEKALQQERKLLGQNYSEHCVSWNSEVKSGKALQQDRKSLGQNYSVQCVPVSKKVLPFSDDNFNKKMSPSLQASRSAVEITKRKRSDFDDDFDIPLEILEQMELYGKRQRTDVLDDYSRDRQVPGFSPKPLKSQSIHTNQRIRIQEYLSGDTSNNTIALPKSTFKTPYKPSSAPIEDITATYNNKLKVAAPVFVPKTANSQGKKTNDQQTRVPLQPKMPNNIKVESKSGVPGKEICGQGFKSKGLNLTSAMNEISKEILQMIENARKQQNEKIKEKKRRKVVPVEGRLYQMKQSHGRFKLKDVVTLNSNIDPSAMMHIHPSTRNIRCSNAVLHKFYLPDFYGKNVHHIIVGDGAMLVPDDKGYAGKEEFYQAFLTIDNVDCKLLDEKWFCNHFRWVVWKLAAYEVTSSGIFAGRNIKIATRSENIAFSDMKLQPIKHQEIFQQECIEQDISGDDIAVISNSDNSCGIYIAQFLDVPEAF</sequence>
<dbReference type="SUPFAM" id="SSF81872">
    <property type="entry name" value="BRCA2 helical domain"/>
    <property type="match status" value="1"/>
</dbReference>
<keyword evidence="8" id="KW-1185">Reference proteome</keyword>
<feature type="region of interest" description="Disordered" evidence="5">
    <location>
        <begin position="2328"/>
        <end position="2360"/>
    </location>
</feature>
<dbReference type="OrthoDB" id="21095at2759"/>
<evidence type="ECO:0000259" key="6">
    <source>
        <dbReference type="Pfam" id="PF09169"/>
    </source>
</evidence>
<dbReference type="Pfam" id="PF00634">
    <property type="entry name" value="BRCA2"/>
    <property type="match status" value="3"/>
</dbReference>
<feature type="region of interest" description="Disordered" evidence="5">
    <location>
        <begin position="1404"/>
        <end position="1429"/>
    </location>
</feature>
<dbReference type="PANTHER" id="PTHR11289">
    <property type="entry name" value="BREAST CANCER TYPE 2 SUSCEPTIBILITY PROTEIN BRCA2"/>
    <property type="match status" value="1"/>
</dbReference>
<evidence type="ECO:0000256" key="3">
    <source>
        <dbReference type="ARBA" id="ARBA00023204"/>
    </source>
</evidence>
<feature type="compositionally biased region" description="Basic and acidic residues" evidence="5">
    <location>
        <begin position="1472"/>
        <end position="1483"/>
    </location>
</feature>
<dbReference type="Proteomes" id="UP000507470">
    <property type="component" value="Unassembled WGS sequence"/>
</dbReference>
<feature type="region of interest" description="Disordered" evidence="5">
    <location>
        <begin position="2050"/>
        <end position="2075"/>
    </location>
</feature>
<keyword evidence="2" id="KW-0227">DNA damage</keyword>
<dbReference type="EMBL" id="CACVKT020001759">
    <property type="protein sequence ID" value="CAC5371393.1"/>
    <property type="molecule type" value="Genomic_DNA"/>
</dbReference>
<feature type="region of interest" description="Disordered" evidence="5">
    <location>
        <begin position="237"/>
        <end position="282"/>
    </location>
</feature>
<keyword evidence="1" id="KW-0677">Repeat</keyword>
<evidence type="ECO:0000313" key="7">
    <source>
        <dbReference type="EMBL" id="CAC5371393.1"/>
    </source>
</evidence>
<evidence type="ECO:0000256" key="2">
    <source>
        <dbReference type="ARBA" id="ARBA00022763"/>
    </source>
</evidence>